<dbReference type="AlphaFoldDB" id="A0A2P2E2T1"/>
<evidence type="ECO:0000259" key="5">
    <source>
        <dbReference type="Pfam" id="PF13677"/>
    </source>
</evidence>
<organism evidence="6 7">
    <name type="scientific">Leptospira ryugenii</name>
    <dbReference type="NCBI Taxonomy" id="1917863"/>
    <lineage>
        <taxon>Bacteria</taxon>
        <taxon>Pseudomonadati</taxon>
        <taxon>Spirochaetota</taxon>
        <taxon>Spirochaetia</taxon>
        <taxon>Leptospirales</taxon>
        <taxon>Leptospiraceae</taxon>
        <taxon>Leptospira</taxon>
    </lineage>
</organism>
<feature type="transmembrane region" description="Helical" evidence="4">
    <location>
        <begin position="24"/>
        <end position="44"/>
    </location>
</feature>
<dbReference type="OrthoDB" id="9815217at2"/>
<dbReference type="InterPro" id="IPR025713">
    <property type="entry name" value="MotB-like_N_dom"/>
</dbReference>
<keyword evidence="3 4" id="KW-0472">Membrane</keyword>
<dbReference type="PANTHER" id="PTHR30329:SF21">
    <property type="entry name" value="LIPOPROTEIN YIAD-RELATED"/>
    <property type="match status" value="1"/>
</dbReference>
<sequence>MIRRRRFPKSSIESEELHSQERWLLTYADMITLLLGLFIILYAISKVDTKRLSEVASDIKKGFGLNVSSLGLIVEGGSGVLEDDLLQEKSAIYRLWERIGYSLKALKEKAKLKLGLAETEELKLTFITSDLSKGDILGDDPDLQFVFQKLAELSQGMDIDIIVRVQIPYEAKVDKSNFQNSWDFHSHRASLIAEKMVSQYGIPKEQISVQGFAVFQKSNDGETPEKKAKDERIEILIRKREAVEK</sequence>
<evidence type="ECO:0000256" key="4">
    <source>
        <dbReference type="SAM" id="Phobius"/>
    </source>
</evidence>
<evidence type="ECO:0000313" key="6">
    <source>
        <dbReference type="EMBL" id="GBF51205.1"/>
    </source>
</evidence>
<keyword evidence="4" id="KW-1133">Transmembrane helix</keyword>
<comment type="subcellular location">
    <subcellularLocation>
        <location evidence="1">Membrane</location>
    </subcellularLocation>
</comment>
<keyword evidence="2 4" id="KW-0812">Transmembrane</keyword>
<proteinExistence type="predicted"/>
<keyword evidence="6" id="KW-0969">Cilium</keyword>
<keyword evidence="7" id="KW-1185">Reference proteome</keyword>
<dbReference type="SUPFAM" id="SSF103088">
    <property type="entry name" value="OmpA-like"/>
    <property type="match status" value="1"/>
</dbReference>
<protein>
    <submittedName>
        <fullName evidence="6">Endoflagellar motor protein</fullName>
    </submittedName>
</protein>
<keyword evidence="6" id="KW-0966">Cell projection</keyword>
<dbReference type="PANTHER" id="PTHR30329">
    <property type="entry name" value="STATOR ELEMENT OF FLAGELLAR MOTOR COMPLEX"/>
    <property type="match status" value="1"/>
</dbReference>
<name>A0A2P2E2T1_9LEPT</name>
<evidence type="ECO:0000256" key="3">
    <source>
        <dbReference type="ARBA" id="ARBA00023136"/>
    </source>
</evidence>
<evidence type="ECO:0000256" key="2">
    <source>
        <dbReference type="ARBA" id="ARBA00022692"/>
    </source>
</evidence>
<comment type="caution">
    <text evidence="6">The sequence shown here is derived from an EMBL/GenBank/DDBJ whole genome shotgun (WGS) entry which is preliminary data.</text>
</comment>
<dbReference type="EMBL" id="BFBB01000008">
    <property type="protein sequence ID" value="GBF51205.1"/>
    <property type="molecule type" value="Genomic_DNA"/>
</dbReference>
<dbReference type="Pfam" id="PF13677">
    <property type="entry name" value="MotB_plug"/>
    <property type="match status" value="1"/>
</dbReference>
<evidence type="ECO:0000256" key="1">
    <source>
        <dbReference type="ARBA" id="ARBA00004370"/>
    </source>
</evidence>
<dbReference type="GO" id="GO:0016020">
    <property type="term" value="C:membrane"/>
    <property type="evidence" value="ECO:0007669"/>
    <property type="project" value="UniProtKB-SubCell"/>
</dbReference>
<keyword evidence="6" id="KW-0282">Flagellum</keyword>
<dbReference type="RefSeq" id="WP_108977563.1">
    <property type="nucleotide sequence ID" value="NZ_BFBB01000008.1"/>
</dbReference>
<accession>A0A2P2E2T1</accession>
<reference evidence="6 7" key="1">
    <citation type="submission" date="2018-02" db="EMBL/GenBank/DDBJ databases">
        <title>Novel Leptospira species isolated from soil and water in Japan.</title>
        <authorList>
            <person name="Nakao R."/>
            <person name="Masuzawa T."/>
        </authorList>
    </citation>
    <scope>NUCLEOTIDE SEQUENCE [LARGE SCALE GENOMIC DNA]</scope>
    <source>
        <strain evidence="6 7">YH101</strain>
    </source>
</reference>
<dbReference type="Gene3D" id="3.30.1330.60">
    <property type="entry name" value="OmpA-like domain"/>
    <property type="match status" value="1"/>
</dbReference>
<evidence type="ECO:0000313" key="7">
    <source>
        <dbReference type="Proteomes" id="UP000245133"/>
    </source>
</evidence>
<dbReference type="InterPro" id="IPR050330">
    <property type="entry name" value="Bact_OuterMem_StrucFunc"/>
</dbReference>
<feature type="domain" description="Motility protein B-like N-terminal" evidence="5">
    <location>
        <begin position="13"/>
        <end position="63"/>
    </location>
</feature>
<dbReference type="InterPro" id="IPR036737">
    <property type="entry name" value="OmpA-like_sf"/>
</dbReference>
<gene>
    <name evidence="6" type="primary">motB</name>
    <name evidence="6" type="ORF">LPTSP4_27370</name>
</gene>
<dbReference type="Proteomes" id="UP000245133">
    <property type="component" value="Unassembled WGS sequence"/>
</dbReference>